<proteinExistence type="predicted"/>
<sequence length="187" mass="20095">MPKALFGALHTSPCGHGKRAWPGLAGHDAMSWHFQASGGAPMQSQAVTFRETEASAALSSRRHNMPIIVCECKVGIEAGVKARIASELTSAIREIILSPLDLISVVFHEATPDNLYRSGEPTSETLIFCHIRDGRSDGAILSLAKKVSSIWSACTGATEDEVEVLVTLYPAKYVVRGGERLPEAPRV</sequence>
<dbReference type="Gene3D" id="3.30.429.10">
    <property type="entry name" value="Macrophage Migration Inhibitory Factor"/>
    <property type="match status" value="1"/>
</dbReference>
<gene>
    <name evidence="1" type="ordered locus">Reut_C6070</name>
</gene>
<dbReference type="AlphaFoldDB" id="Q46N75"/>
<keyword evidence="1" id="KW-0614">Plasmid</keyword>
<dbReference type="KEGG" id="reu:Reut_C6070"/>
<dbReference type="SUPFAM" id="SSF55331">
    <property type="entry name" value="Tautomerase/MIF"/>
    <property type="match status" value="1"/>
</dbReference>
<dbReference type="InterPro" id="IPR014347">
    <property type="entry name" value="Tautomerase/MIF_sf"/>
</dbReference>
<dbReference type="EMBL" id="CP000092">
    <property type="protein sequence ID" value="AAZ65396.1"/>
    <property type="molecule type" value="Genomic_DNA"/>
</dbReference>
<name>Q46N75_CUPPJ</name>
<dbReference type="eggNOG" id="ENOG5034ARZ">
    <property type="taxonomic scope" value="Bacteria"/>
</dbReference>
<reference evidence="1" key="1">
    <citation type="submission" date="2005-08" db="EMBL/GenBank/DDBJ databases">
        <title>Complete sequence of a megaplasmid of Ralstonia eutropha JMP134.</title>
        <authorList>
            <person name="Copeland A."/>
            <person name="Lucas S."/>
            <person name="Lapidus A."/>
            <person name="Barry K."/>
            <person name="Detter J.C."/>
            <person name="Glavina T."/>
            <person name="Hammon N."/>
            <person name="Israni S."/>
            <person name="Pitluck S."/>
            <person name="Goltsman E."/>
            <person name="Martinez M."/>
            <person name="Vergez L."/>
            <person name="Larimer F."/>
            <person name="Land M."/>
            <person name="Lykidis A."/>
            <person name="Richardson P."/>
        </authorList>
    </citation>
    <scope>NUCLEOTIDE SEQUENCE [LARGE SCALE GENOMIC DNA]</scope>
    <source>
        <strain evidence="1">JMP134</strain>
        <plasmid evidence="1">megaplasmid</plasmid>
    </source>
</reference>
<evidence type="ECO:0000313" key="1">
    <source>
        <dbReference type="EMBL" id="AAZ65396.1"/>
    </source>
</evidence>
<accession>Q46N75</accession>
<organism evidence="1">
    <name type="scientific">Cupriavidus pinatubonensis (strain JMP 134 / LMG 1197)</name>
    <name type="common">Cupriavidus necator (strain JMP 134)</name>
    <dbReference type="NCBI Taxonomy" id="264198"/>
    <lineage>
        <taxon>Bacteria</taxon>
        <taxon>Pseudomonadati</taxon>
        <taxon>Pseudomonadota</taxon>
        <taxon>Betaproteobacteria</taxon>
        <taxon>Burkholderiales</taxon>
        <taxon>Burkholderiaceae</taxon>
        <taxon>Cupriavidus</taxon>
    </lineage>
</organism>
<dbReference type="HOGENOM" id="CLU_1445423_0_0_4"/>
<geneLocation type="plasmid" evidence="1">
    <name>megaplasmid</name>
</geneLocation>
<protein>
    <submittedName>
        <fullName evidence="1">4-oxalocrotonate tautomerase</fullName>
    </submittedName>
</protein>